<feature type="region of interest" description="Disordered" evidence="1">
    <location>
        <begin position="319"/>
        <end position="385"/>
    </location>
</feature>
<evidence type="ECO:0000313" key="2">
    <source>
        <dbReference type="EMBL" id="KAJ3612764.1"/>
    </source>
</evidence>
<organism evidence="2 3">
    <name type="scientific">Muraenolepis orangiensis</name>
    <name type="common">Patagonian moray cod</name>
    <dbReference type="NCBI Taxonomy" id="630683"/>
    <lineage>
        <taxon>Eukaryota</taxon>
        <taxon>Metazoa</taxon>
        <taxon>Chordata</taxon>
        <taxon>Craniata</taxon>
        <taxon>Vertebrata</taxon>
        <taxon>Euteleostomi</taxon>
        <taxon>Actinopterygii</taxon>
        <taxon>Neopterygii</taxon>
        <taxon>Teleostei</taxon>
        <taxon>Neoteleostei</taxon>
        <taxon>Acanthomorphata</taxon>
        <taxon>Zeiogadaria</taxon>
        <taxon>Gadariae</taxon>
        <taxon>Gadiformes</taxon>
        <taxon>Muraenolepidoidei</taxon>
        <taxon>Muraenolepididae</taxon>
        <taxon>Muraenolepis</taxon>
    </lineage>
</organism>
<protein>
    <submittedName>
        <fullName evidence="2">Uncharacterized protein</fullName>
    </submittedName>
</protein>
<dbReference type="GO" id="GO:0045494">
    <property type="term" value="P:photoreceptor cell maintenance"/>
    <property type="evidence" value="ECO:0007669"/>
    <property type="project" value="TreeGrafter"/>
</dbReference>
<feature type="compositionally biased region" description="Polar residues" evidence="1">
    <location>
        <begin position="482"/>
        <end position="497"/>
    </location>
</feature>
<feature type="compositionally biased region" description="Polar residues" evidence="1">
    <location>
        <begin position="1"/>
        <end position="10"/>
    </location>
</feature>
<feature type="compositionally biased region" description="Polar residues" evidence="1">
    <location>
        <begin position="246"/>
        <end position="274"/>
    </location>
</feature>
<dbReference type="AlphaFoldDB" id="A0A9Q0ESJ6"/>
<feature type="region of interest" description="Disordered" evidence="1">
    <location>
        <begin position="163"/>
        <end position="182"/>
    </location>
</feature>
<comment type="caution">
    <text evidence="2">The sequence shown here is derived from an EMBL/GenBank/DDBJ whole genome shotgun (WGS) entry which is preliminary data.</text>
</comment>
<dbReference type="OrthoDB" id="6263678at2759"/>
<dbReference type="GO" id="GO:0005930">
    <property type="term" value="C:axoneme"/>
    <property type="evidence" value="ECO:0007669"/>
    <property type="project" value="TreeGrafter"/>
</dbReference>
<feature type="compositionally biased region" description="Basic and acidic residues" evidence="1">
    <location>
        <begin position="49"/>
        <end position="58"/>
    </location>
</feature>
<dbReference type="PANTHER" id="PTHR14917">
    <property type="entry name" value="SPERMATOGENESIS-ASSOCIATED PROTEIN 7"/>
    <property type="match status" value="1"/>
</dbReference>
<feature type="region of interest" description="Disordered" evidence="1">
    <location>
        <begin position="403"/>
        <end position="511"/>
    </location>
</feature>
<dbReference type="GO" id="GO:0120206">
    <property type="term" value="C:photoreceptor distal connecting cilium"/>
    <property type="evidence" value="ECO:0007669"/>
    <property type="project" value="TreeGrafter"/>
</dbReference>
<dbReference type="Proteomes" id="UP001148018">
    <property type="component" value="Unassembled WGS sequence"/>
</dbReference>
<dbReference type="Pfam" id="PF15244">
    <property type="entry name" value="HSD3"/>
    <property type="match status" value="2"/>
</dbReference>
<dbReference type="EMBL" id="JANIIK010000035">
    <property type="protein sequence ID" value="KAJ3612764.1"/>
    <property type="molecule type" value="Genomic_DNA"/>
</dbReference>
<evidence type="ECO:0000313" key="3">
    <source>
        <dbReference type="Proteomes" id="UP001148018"/>
    </source>
</evidence>
<dbReference type="InterPro" id="IPR029357">
    <property type="entry name" value="SPATA7"/>
</dbReference>
<evidence type="ECO:0000256" key="1">
    <source>
        <dbReference type="SAM" id="MobiDB-lite"/>
    </source>
</evidence>
<dbReference type="GO" id="GO:0000226">
    <property type="term" value="P:microtubule cytoskeleton organization"/>
    <property type="evidence" value="ECO:0007669"/>
    <property type="project" value="TreeGrafter"/>
</dbReference>
<gene>
    <name evidence="2" type="ORF">NHX12_019022</name>
</gene>
<reference evidence="2" key="1">
    <citation type="submission" date="2022-07" db="EMBL/GenBank/DDBJ databases">
        <title>Chromosome-level genome of Muraenolepis orangiensis.</title>
        <authorList>
            <person name="Kim J."/>
        </authorList>
    </citation>
    <scope>NUCLEOTIDE SEQUENCE</scope>
    <source>
        <strain evidence="2">KU_S4_2022</strain>
        <tissue evidence="2">Muscle</tissue>
    </source>
</reference>
<feature type="region of interest" description="Disordered" evidence="1">
    <location>
        <begin position="189"/>
        <end position="274"/>
    </location>
</feature>
<dbReference type="GO" id="GO:0120200">
    <property type="term" value="C:rod photoreceptor outer segment"/>
    <property type="evidence" value="ECO:0007669"/>
    <property type="project" value="TreeGrafter"/>
</dbReference>
<feature type="compositionally biased region" description="Basic and acidic residues" evidence="1">
    <location>
        <begin position="463"/>
        <end position="479"/>
    </location>
</feature>
<accession>A0A9Q0ESJ6</accession>
<feature type="compositionally biased region" description="Polar residues" evidence="1">
    <location>
        <begin position="360"/>
        <end position="383"/>
    </location>
</feature>
<feature type="region of interest" description="Disordered" evidence="1">
    <location>
        <begin position="1"/>
        <end position="66"/>
    </location>
</feature>
<dbReference type="GO" id="GO:0036064">
    <property type="term" value="C:ciliary basal body"/>
    <property type="evidence" value="ECO:0007669"/>
    <property type="project" value="TreeGrafter"/>
</dbReference>
<name>A0A9Q0ESJ6_9TELE</name>
<dbReference type="PANTHER" id="PTHR14917:SF4">
    <property type="entry name" value="SPERMATOGENESIS-ASSOCIATED 7"/>
    <property type="match status" value="1"/>
</dbReference>
<sequence length="511" mass="56466">MSACSSNPGSTARGRSPITSHNDQLKRDQSRKGGGRPQSAHSVSQGSGRESRSSKESRGSLQGENSPFLCSVRSSIFSNPRNSTSFHAKQVVYPLHGSRGVSRHLDDTASEFSFRRSETNLYGQRSAQSPSALGTNHQSPYMAFKDPVQKTYSGDLLHNHSHYFTRGRPFTPRTLRSDKSSSLSTYKYYMAPKRNPNPDPKINSRLTPPQTHGRRRELKQHSPLDYNDPPQGFSSDEEESIDPHVSLSTNQRHASRSSRQGSLSRASPEGRTSLSRMSAFAEVLDRVFERHIDKNRRRLDEGKMRHLLEVLRKDLDTGNTPTCGTAEKDPLYKHQGPVTSRPPHTPQVEERDLFTPYALLSTNGDSPTSAPSIPLHGSSSEQADSAIDDTKWNLEEFQPVEVTGDWLNDNGNRCTGIDNDGDLHAEQETGATDTADLPQEQHPRETSPASPGGGEALNLEPLEEGHDGVMDSKELEDLGRSLSESLHVTRSSTQGSLNEGHRDTCSSDDEF</sequence>
<keyword evidence="3" id="KW-1185">Reference proteome</keyword>
<proteinExistence type="predicted"/>